<keyword evidence="2" id="KW-0328">Glycosyltransferase</keyword>
<gene>
    <name evidence="5" type="ORF">FTUN_1819</name>
</gene>
<dbReference type="PANTHER" id="PTHR43179">
    <property type="entry name" value="RHAMNOSYLTRANSFERASE WBBL"/>
    <property type="match status" value="1"/>
</dbReference>
<dbReference type="KEGG" id="ftj:FTUN_1819"/>
<evidence type="ECO:0000313" key="6">
    <source>
        <dbReference type="Proteomes" id="UP000503447"/>
    </source>
</evidence>
<keyword evidence="3 5" id="KW-0808">Transferase</keyword>
<organism evidence="5 6">
    <name type="scientific">Frigoriglobus tundricola</name>
    <dbReference type="NCBI Taxonomy" id="2774151"/>
    <lineage>
        <taxon>Bacteria</taxon>
        <taxon>Pseudomonadati</taxon>
        <taxon>Planctomycetota</taxon>
        <taxon>Planctomycetia</taxon>
        <taxon>Gemmatales</taxon>
        <taxon>Gemmataceae</taxon>
        <taxon>Frigoriglobus</taxon>
    </lineage>
</organism>
<dbReference type="Pfam" id="PF00535">
    <property type="entry name" value="Glycos_transf_2"/>
    <property type="match status" value="1"/>
</dbReference>
<sequence length="326" mass="36137">MTPAAPRVAVVVVNYNGTDDTHKCLKSLRELDYPNAEIVLVDNGSKPQVGAAFASAYPWVRVIQNPVNGGWAGGNNVGIRDALARGADHFVLLNNDTVVAPALVTRLLAGLSAGYGVVGPLVHWMDEPDVVMMDGCTFDAPGSVSFFDRVTIGAPPAITDVEIVYGCCLTTTAEVIRRIGLLDERFFLIHEESDFCLRARRAGFRCGVLPETLVWHKGSSSFQREGKPLQRYFDARNLFLLMWKHVGSYRRPPTRLRSWLKYLKHVYYFYCVCRDKGNDAGATAVLEGLSDALCGHYGPLKARPRPLVPVLRWVFEGWRQRKGTPG</sequence>
<keyword evidence="6" id="KW-1185">Reference proteome</keyword>
<proteinExistence type="inferred from homology"/>
<dbReference type="InterPro" id="IPR029044">
    <property type="entry name" value="Nucleotide-diphossugar_trans"/>
</dbReference>
<dbReference type="GO" id="GO:0016757">
    <property type="term" value="F:glycosyltransferase activity"/>
    <property type="evidence" value="ECO:0007669"/>
    <property type="project" value="UniProtKB-KW"/>
</dbReference>
<protein>
    <submittedName>
        <fullName evidence="5">GT2 family glycosyltransferase</fullName>
    </submittedName>
</protein>
<dbReference type="Proteomes" id="UP000503447">
    <property type="component" value="Chromosome"/>
</dbReference>
<evidence type="ECO:0000259" key="4">
    <source>
        <dbReference type="Pfam" id="PF00535"/>
    </source>
</evidence>
<dbReference type="SUPFAM" id="SSF53448">
    <property type="entry name" value="Nucleotide-diphospho-sugar transferases"/>
    <property type="match status" value="1"/>
</dbReference>
<feature type="domain" description="Glycosyltransferase 2-like" evidence="4">
    <location>
        <begin position="10"/>
        <end position="120"/>
    </location>
</feature>
<evidence type="ECO:0000256" key="3">
    <source>
        <dbReference type="ARBA" id="ARBA00022679"/>
    </source>
</evidence>
<evidence type="ECO:0000313" key="5">
    <source>
        <dbReference type="EMBL" id="QJW94299.1"/>
    </source>
</evidence>
<reference evidence="6" key="1">
    <citation type="submission" date="2020-05" db="EMBL/GenBank/DDBJ databases">
        <title>Frigoriglobus tundricola gen. nov., sp. nov., a psychrotolerant cellulolytic planctomycete of the family Gemmataceae with two divergent copies of 16S rRNA gene.</title>
        <authorList>
            <person name="Kulichevskaya I.S."/>
            <person name="Ivanova A.A."/>
            <person name="Naumoff D.G."/>
            <person name="Beletsky A.V."/>
            <person name="Rijpstra W.I.C."/>
            <person name="Sinninghe Damste J.S."/>
            <person name="Mardanov A.V."/>
            <person name="Ravin N.V."/>
            <person name="Dedysh S.N."/>
        </authorList>
    </citation>
    <scope>NUCLEOTIDE SEQUENCE [LARGE SCALE GENOMIC DNA]</scope>
    <source>
        <strain evidence="6">PL17</strain>
    </source>
</reference>
<dbReference type="AlphaFoldDB" id="A0A6M5YJN8"/>
<evidence type="ECO:0000256" key="1">
    <source>
        <dbReference type="ARBA" id="ARBA00006739"/>
    </source>
</evidence>
<dbReference type="Gene3D" id="3.90.550.10">
    <property type="entry name" value="Spore Coat Polysaccharide Biosynthesis Protein SpsA, Chain A"/>
    <property type="match status" value="1"/>
</dbReference>
<dbReference type="EMBL" id="CP053452">
    <property type="protein sequence ID" value="QJW94299.1"/>
    <property type="molecule type" value="Genomic_DNA"/>
</dbReference>
<comment type="similarity">
    <text evidence="1">Belongs to the glycosyltransferase 2 family.</text>
</comment>
<dbReference type="RefSeq" id="WP_171470328.1">
    <property type="nucleotide sequence ID" value="NZ_CP053452.2"/>
</dbReference>
<dbReference type="InterPro" id="IPR001173">
    <property type="entry name" value="Glyco_trans_2-like"/>
</dbReference>
<evidence type="ECO:0000256" key="2">
    <source>
        <dbReference type="ARBA" id="ARBA00022676"/>
    </source>
</evidence>
<dbReference type="CDD" id="cd04186">
    <property type="entry name" value="GT_2_like_c"/>
    <property type="match status" value="1"/>
</dbReference>
<accession>A0A6M5YJN8</accession>
<name>A0A6M5YJN8_9BACT</name>
<dbReference type="PANTHER" id="PTHR43179:SF12">
    <property type="entry name" value="GALACTOFURANOSYLTRANSFERASE GLFT2"/>
    <property type="match status" value="1"/>
</dbReference>